<reference evidence="2 3" key="1">
    <citation type="submission" date="2020-04" db="EMBL/GenBank/DDBJ databases">
        <authorList>
            <person name="Depoorter E."/>
        </authorList>
    </citation>
    <scope>NUCLEOTIDE SEQUENCE [LARGE SCALE GENOMIC DNA]</scope>
    <source>
        <strain evidence="2 3">BCC0217</strain>
    </source>
</reference>
<name>A0A6J5JHS0_9BURK</name>
<evidence type="ECO:0000313" key="2">
    <source>
        <dbReference type="EMBL" id="CAB3971362.1"/>
    </source>
</evidence>
<dbReference type="Proteomes" id="UP000494301">
    <property type="component" value="Unassembled WGS sequence"/>
</dbReference>
<accession>A0A6J5JHS0</accession>
<dbReference type="AlphaFoldDB" id="A0A6J5JHS0"/>
<organism evidence="2 3">
    <name type="scientific">Burkholderia aenigmatica</name>
    <dbReference type="NCBI Taxonomy" id="2015348"/>
    <lineage>
        <taxon>Bacteria</taxon>
        <taxon>Pseudomonadati</taxon>
        <taxon>Pseudomonadota</taxon>
        <taxon>Betaproteobacteria</taxon>
        <taxon>Burkholderiales</taxon>
        <taxon>Burkholderiaceae</taxon>
        <taxon>Burkholderia</taxon>
        <taxon>Burkholderia cepacia complex</taxon>
    </lineage>
</organism>
<evidence type="ECO:0000313" key="3">
    <source>
        <dbReference type="Proteomes" id="UP000494301"/>
    </source>
</evidence>
<protein>
    <submittedName>
        <fullName evidence="2">Uncharacterized protein</fullName>
    </submittedName>
</protein>
<evidence type="ECO:0000256" key="1">
    <source>
        <dbReference type="SAM" id="MobiDB-lite"/>
    </source>
</evidence>
<feature type="region of interest" description="Disordered" evidence="1">
    <location>
        <begin position="15"/>
        <end position="39"/>
    </location>
</feature>
<proteinExistence type="predicted"/>
<sequence>MCVFAARTNLQRKANGREPIGIGTMYDTKDAPEGGNQES</sequence>
<gene>
    <name evidence="2" type="ORF">BLA3211_06410</name>
</gene>
<dbReference type="EMBL" id="CABWIL020000028">
    <property type="protein sequence ID" value="CAB3971362.1"/>
    <property type="molecule type" value="Genomic_DNA"/>
</dbReference>